<dbReference type="RefSeq" id="WP_119829199.1">
    <property type="nucleotide sequence ID" value="NZ_QYUL01000001.1"/>
</dbReference>
<name>A0A418W0Q9_9PROT</name>
<keyword evidence="3" id="KW-1185">Reference proteome</keyword>
<sequence>MKLTTVLAAAGALLCVQTGAALAFVTAEEAAKLGSSLTPMGAERAGNKEGTIPRWEGGYTKPLPGYTPGAPRPDPFAADKQTLSISGKNVGQYAEKLSDGTRALLAKYPAMRLDVYPTRRSAAAPQWVYDNTAKNATRAKLSSDGFGVEGAYGGIPFPIPANGYEAIWNHRLGWLGESAEYSLGTWVVTPDGNKVQPSAGDEYLQYPYNYKDGDLGSYKGIYQYGKFIQSRPASRAGEAILVHEPSSAEKARAIWQYLVGQRRVRRAPSVAYDTPDFVTSGVGFFDEAFMMFGPVDHHEFKLVGKKELYVPYNNNRAAAADPDKLLGGQFLNPDLVRWELHRVWVVDATLAEGKRHVVQKRRYYLDEDSWQILMFDGWDAQGQLWRHNYTLTLLAPDLPALIGTVMWGGYDLRTGSYYLNAASNGLPTQYKAVARRPNEAFSPDDLAGRSVQ</sequence>
<dbReference type="EMBL" id="QYUL01000001">
    <property type="protein sequence ID" value="RJF83559.1"/>
    <property type="molecule type" value="Genomic_DNA"/>
</dbReference>
<keyword evidence="1" id="KW-0732">Signal</keyword>
<dbReference type="CDD" id="cd16329">
    <property type="entry name" value="LolA_like"/>
    <property type="match status" value="1"/>
</dbReference>
<accession>A0A418W0Q9</accession>
<evidence type="ECO:0000313" key="3">
    <source>
        <dbReference type="Proteomes" id="UP000283458"/>
    </source>
</evidence>
<gene>
    <name evidence="2" type="ORF">D3877_02590</name>
</gene>
<evidence type="ECO:0000313" key="2">
    <source>
        <dbReference type="EMBL" id="RJF83559.1"/>
    </source>
</evidence>
<comment type="caution">
    <text evidence="2">The sequence shown here is derived from an EMBL/GenBank/DDBJ whole genome shotgun (WGS) entry which is preliminary data.</text>
</comment>
<feature type="chain" id="PRO_5019041295" evidence="1">
    <location>
        <begin position="24"/>
        <end position="452"/>
    </location>
</feature>
<dbReference type="Proteomes" id="UP000283458">
    <property type="component" value="Unassembled WGS sequence"/>
</dbReference>
<dbReference type="Gene3D" id="2.50.20.10">
    <property type="entry name" value="Lipoprotein localisation LolA/LolB/LppX"/>
    <property type="match status" value="1"/>
</dbReference>
<feature type="signal peptide" evidence="1">
    <location>
        <begin position="1"/>
        <end position="23"/>
    </location>
</feature>
<proteinExistence type="predicted"/>
<reference evidence="2 3" key="1">
    <citation type="submission" date="2018-09" db="EMBL/GenBank/DDBJ databases">
        <authorList>
            <person name="Zhu H."/>
        </authorList>
    </citation>
    <scope>NUCLEOTIDE SEQUENCE [LARGE SCALE GENOMIC DNA]</scope>
    <source>
        <strain evidence="2 3">K2W22B-5</strain>
    </source>
</reference>
<dbReference type="AlphaFoldDB" id="A0A418W0Q9"/>
<dbReference type="InterPro" id="IPR010752">
    <property type="entry name" value="DUF1329"/>
</dbReference>
<protein>
    <submittedName>
        <fullName evidence="2">DUF1329 domain-containing protein</fullName>
    </submittedName>
</protein>
<dbReference type="OrthoDB" id="6757166at2"/>
<organism evidence="2 3">
    <name type="scientific">Azospirillum cavernae</name>
    <dbReference type="NCBI Taxonomy" id="2320860"/>
    <lineage>
        <taxon>Bacteria</taxon>
        <taxon>Pseudomonadati</taxon>
        <taxon>Pseudomonadota</taxon>
        <taxon>Alphaproteobacteria</taxon>
        <taxon>Rhodospirillales</taxon>
        <taxon>Azospirillaceae</taxon>
        <taxon>Azospirillum</taxon>
    </lineage>
</organism>
<evidence type="ECO:0000256" key="1">
    <source>
        <dbReference type="SAM" id="SignalP"/>
    </source>
</evidence>
<dbReference type="Pfam" id="PF07044">
    <property type="entry name" value="DUF1329"/>
    <property type="match status" value="1"/>
</dbReference>